<evidence type="ECO:0000256" key="2">
    <source>
        <dbReference type="ARBA" id="ARBA00004323"/>
    </source>
</evidence>
<evidence type="ECO:0000256" key="10">
    <source>
        <dbReference type="ARBA" id="ARBA00022723"/>
    </source>
</evidence>
<comment type="catalytic activity">
    <reaction evidence="22">
        <text>an N(4)-{beta-D-GlcNAc-(1-&gt;2)-alpha-D-Man-(1-&gt;3)-[alpha-D-Man-(1-&gt;6)]-beta-D-Man-(1-&gt;4)-beta-D-GlcNAc-(1-&gt;4)-beta-D-GlcNAc}-L-asparaginyl-[protein] + UDP-N-acetyl-alpha-D-glucosamine = N(4)-{beta-D-GlcNAc-(1-&gt;2)-alpha-D-Man-(1-&gt;3)-[beta-D-GlcNAc-(1-&gt;2)-alpha-D-Man-(1-&gt;6)]-beta-D-Man-(1-&gt;4)-beta-D-GlcNAc-(1-&gt;4)-beta-D-GlcNAc}-L-asparaginyl-[protein] + UDP + H(+)</text>
        <dbReference type="Rhea" id="RHEA:12941"/>
        <dbReference type="Rhea" id="RHEA-COMP:13526"/>
        <dbReference type="Rhea" id="RHEA-COMP:14369"/>
        <dbReference type="ChEBI" id="CHEBI:15378"/>
        <dbReference type="ChEBI" id="CHEBI:57705"/>
        <dbReference type="ChEBI" id="CHEBI:58223"/>
        <dbReference type="ChEBI" id="CHEBI:60615"/>
        <dbReference type="ChEBI" id="CHEBI:60651"/>
        <dbReference type="EC" id="2.4.1.143"/>
    </reaction>
</comment>
<evidence type="ECO:0000256" key="8">
    <source>
        <dbReference type="ARBA" id="ARBA00022679"/>
    </source>
</evidence>
<protein>
    <recommendedName>
        <fullName evidence="6">Alpha-1,6-mannosyl-glycoprotein 2-beta-N-acetylglucosaminyltransferase</fullName>
        <ecNumber evidence="5">2.4.1.143</ecNumber>
    </recommendedName>
    <alternativeName>
        <fullName evidence="21">Beta-1,2-N-acetylglucosaminyltransferase II</fullName>
    </alternativeName>
    <alternativeName>
        <fullName evidence="20">GlcNAc-T II</fullName>
    </alternativeName>
    <alternativeName>
        <fullName evidence="19">Mannoside acetylglucosaminyltransferase 2</fullName>
    </alternativeName>
    <alternativeName>
        <fullName evidence="18">N-glycosyl-oligosaccharide-glycoprotein N-acetylglucosaminyltransferase II</fullName>
    </alternativeName>
</protein>
<dbReference type="GO" id="GO:0000139">
    <property type="term" value="C:Golgi membrane"/>
    <property type="evidence" value="ECO:0007669"/>
    <property type="project" value="UniProtKB-SubCell"/>
</dbReference>
<keyword evidence="12" id="KW-1133">Transmembrane helix</keyword>
<evidence type="ECO:0000256" key="23">
    <source>
        <dbReference type="PIRSR" id="PIRSR607754-3"/>
    </source>
</evidence>
<evidence type="ECO:0000256" key="9">
    <source>
        <dbReference type="ARBA" id="ARBA00022692"/>
    </source>
</evidence>
<comment type="pathway">
    <text evidence="3">Protein modification; protein glycosylation.</text>
</comment>
<keyword evidence="7" id="KW-0328">Glycosyltransferase</keyword>
<dbReference type="KEGG" id="dpl:KGM_212698"/>
<evidence type="ECO:0000256" key="16">
    <source>
        <dbReference type="ARBA" id="ARBA00023180"/>
    </source>
</evidence>
<evidence type="ECO:0000256" key="21">
    <source>
        <dbReference type="ARBA" id="ARBA00032915"/>
    </source>
</evidence>
<keyword evidence="17" id="KW-0464">Manganese</keyword>
<evidence type="ECO:0000256" key="12">
    <source>
        <dbReference type="ARBA" id="ARBA00022989"/>
    </source>
</evidence>
<feature type="disulfide bond" evidence="23">
    <location>
        <begin position="153"/>
        <end position="251"/>
    </location>
</feature>
<dbReference type="GO" id="GO:0046872">
    <property type="term" value="F:metal ion binding"/>
    <property type="evidence" value="ECO:0007669"/>
    <property type="project" value="UniProtKB-KW"/>
</dbReference>
<dbReference type="EMBL" id="AGBW02010783">
    <property type="protein sequence ID" value="OWR47840.1"/>
    <property type="molecule type" value="Genomic_DNA"/>
</dbReference>
<evidence type="ECO:0000256" key="1">
    <source>
        <dbReference type="ARBA" id="ARBA00001936"/>
    </source>
</evidence>
<evidence type="ECO:0000256" key="4">
    <source>
        <dbReference type="ARBA" id="ARBA00011011"/>
    </source>
</evidence>
<dbReference type="GO" id="GO:0009312">
    <property type="term" value="P:oligosaccharide biosynthetic process"/>
    <property type="evidence" value="ECO:0007669"/>
    <property type="project" value="InterPro"/>
</dbReference>
<dbReference type="UniPathway" id="UPA00378"/>
<evidence type="ECO:0000256" key="18">
    <source>
        <dbReference type="ARBA" id="ARBA00029663"/>
    </source>
</evidence>
<evidence type="ECO:0000256" key="14">
    <source>
        <dbReference type="ARBA" id="ARBA00023136"/>
    </source>
</evidence>
<evidence type="ECO:0000256" key="20">
    <source>
        <dbReference type="ARBA" id="ARBA00032552"/>
    </source>
</evidence>
<dbReference type="InParanoid" id="A0A212F270"/>
<gene>
    <name evidence="24" type="ORF">KGM_212698</name>
</gene>
<comment type="cofactor">
    <cofactor evidence="1">
        <name>Mn(2+)</name>
        <dbReference type="ChEBI" id="CHEBI:29035"/>
    </cofactor>
</comment>
<keyword evidence="10" id="KW-0479">Metal-binding</keyword>
<dbReference type="GO" id="GO:0006487">
    <property type="term" value="P:protein N-linked glycosylation"/>
    <property type="evidence" value="ECO:0007669"/>
    <property type="project" value="TreeGrafter"/>
</dbReference>
<keyword evidence="15 23" id="KW-1015">Disulfide bond</keyword>
<keyword evidence="11" id="KW-0735">Signal-anchor</keyword>
<evidence type="ECO:0000256" key="13">
    <source>
        <dbReference type="ARBA" id="ARBA00023034"/>
    </source>
</evidence>
<evidence type="ECO:0000256" key="7">
    <source>
        <dbReference type="ARBA" id="ARBA00022676"/>
    </source>
</evidence>
<dbReference type="GO" id="GO:0005795">
    <property type="term" value="C:Golgi stack"/>
    <property type="evidence" value="ECO:0007669"/>
    <property type="project" value="InterPro"/>
</dbReference>
<sequence>MQIFYPYSLQLHPNEFPGVDPNDCNSYKRRIKNAQKLSHCAKRDASITEHKQHWWWKANFVFEHVRLIRKHTGPFIFLEENNYVAPDLLIMFHCALETFNYFSHIEVLSFGGPLNVINMNLLSVEPWRPPFDLGLAFNKTTWRKIFSYSSHYCMFDDSSWSYSMWNLFGNFPKGYVTMARFMTPRVLNTKEIVHSEQKFKEYVGGFNTLNVFCKKLKAVFLFGPEGVVERAHKCPPKGDGAWNDLRDQLLCLDPLMSTTTE</sequence>
<dbReference type="Proteomes" id="UP000007151">
    <property type="component" value="Unassembled WGS sequence"/>
</dbReference>
<dbReference type="PANTHER" id="PTHR12871">
    <property type="entry name" value="BETA-1,2-N-ACETYLGLUCOSAMINYLTRANSFERASE II"/>
    <property type="match status" value="1"/>
</dbReference>
<evidence type="ECO:0000256" key="5">
    <source>
        <dbReference type="ARBA" id="ARBA00012613"/>
    </source>
</evidence>
<proteinExistence type="inferred from homology"/>
<dbReference type="PANTHER" id="PTHR12871:SF0">
    <property type="entry name" value="ALPHA-1,6-MANNOSYL-GLYCOPROTEIN 2-BETA-N-ACETYLGLUCOSAMINYLTRANSFERASE"/>
    <property type="match status" value="1"/>
</dbReference>
<dbReference type="GO" id="GO:0008455">
    <property type="term" value="F:alpha-1,6-mannosylglycoprotein 2-beta-N-acetylglucosaminyltransferase activity"/>
    <property type="evidence" value="ECO:0007669"/>
    <property type="project" value="UniProtKB-EC"/>
</dbReference>
<dbReference type="AlphaFoldDB" id="A0A212F270"/>
<evidence type="ECO:0000313" key="25">
    <source>
        <dbReference type="Proteomes" id="UP000007151"/>
    </source>
</evidence>
<accession>A0A212F270</accession>
<name>A0A212F270_DANPL</name>
<keyword evidence="14" id="KW-0472">Membrane</keyword>
<evidence type="ECO:0000256" key="6">
    <source>
        <dbReference type="ARBA" id="ARBA00014817"/>
    </source>
</evidence>
<dbReference type="STRING" id="278856.A0A212F270"/>
<dbReference type="InterPro" id="IPR029044">
    <property type="entry name" value="Nucleotide-diphossugar_trans"/>
</dbReference>
<organism evidence="24 25">
    <name type="scientific">Danaus plexippus plexippus</name>
    <dbReference type="NCBI Taxonomy" id="278856"/>
    <lineage>
        <taxon>Eukaryota</taxon>
        <taxon>Metazoa</taxon>
        <taxon>Ecdysozoa</taxon>
        <taxon>Arthropoda</taxon>
        <taxon>Hexapoda</taxon>
        <taxon>Insecta</taxon>
        <taxon>Pterygota</taxon>
        <taxon>Neoptera</taxon>
        <taxon>Endopterygota</taxon>
        <taxon>Lepidoptera</taxon>
        <taxon>Glossata</taxon>
        <taxon>Ditrysia</taxon>
        <taxon>Papilionoidea</taxon>
        <taxon>Nymphalidae</taxon>
        <taxon>Danainae</taxon>
        <taxon>Danaini</taxon>
        <taxon>Danaina</taxon>
        <taxon>Danaus</taxon>
        <taxon>Danaus</taxon>
    </lineage>
</organism>
<evidence type="ECO:0000256" key="22">
    <source>
        <dbReference type="ARBA" id="ARBA00093257"/>
    </source>
</evidence>
<comment type="subcellular location">
    <subcellularLocation>
        <location evidence="2">Golgi apparatus membrane</location>
        <topology evidence="2">Single-pass type II membrane protein</topology>
    </subcellularLocation>
</comment>
<dbReference type="InterPro" id="IPR007754">
    <property type="entry name" value="GlcNAc_II"/>
</dbReference>
<keyword evidence="25" id="KW-1185">Reference proteome</keyword>
<comment type="similarity">
    <text evidence="4">Belongs to the glycosyltransferase 16 (GT16) protein family.</text>
</comment>
<keyword evidence="13" id="KW-0333">Golgi apparatus</keyword>
<reference evidence="24 25" key="1">
    <citation type="journal article" date="2011" name="Cell">
        <title>The monarch butterfly genome yields insights into long-distance migration.</title>
        <authorList>
            <person name="Zhan S."/>
            <person name="Merlin C."/>
            <person name="Boore J.L."/>
            <person name="Reppert S.M."/>
        </authorList>
    </citation>
    <scope>NUCLEOTIDE SEQUENCE [LARGE SCALE GENOMIC DNA]</scope>
    <source>
        <strain evidence="24">F-2</strain>
    </source>
</reference>
<keyword evidence="9" id="KW-0812">Transmembrane</keyword>
<evidence type="ECO:0000256" key="19">
    <source>
        <dbReference type="ARBA" id="ARBA00031203"/>
    </source>
</evidence>
<keyword evidence="8" id="KW-0808">Transferase</keyword>
<evidence type="ECO:0000256" key="11">
    <source>
        <dbReference type="ARBA" id="ARBA00022968"/>
    </source>
</evidence>
<evidence type="ECO:0000256" key="17">
    <source>
        <dbReference type="ARBA" id="ARBA00023211"/>
    </source>
</evidence>
<evidence type="ECO:0000256" key="3">
    <source>
        <dbReference type="ARBA" id="ARBA00004922"/>
    </source>
</evidence>
<evidence type="ECO:0000313" key="24">
    <source>
        <dbReference type="EMBL" id="OWR47840.1"/>
    </source>
</evidence>
<evidence type="ECO:0000256" key="15">
    <source>
        <dbReference type="ARBA" id="ARBA00023157"/>
    </source>
</evidence>
<dbReference type="eggNOG" id="KOG2791">
    <property type="taxonomic scope" value="Eukaryota"/>
</dbReference>
<comment type="caution">
    <text evidence="24">The sequence shown here is derived from an EMBL/GenBank/DDBJ whole genome shotgun (WGS) entry which is preliminary data.</text>
</comment>
<dbReference type="Pfam" id="PF05060">
    <property type="entry name" value="MGAT2"/>
    <property type="match status" value="1"/>
</dbReference>
<keyword evidence="16" id="KW-0325">Glycoprotein</keyword>
<dbReference type="Gene3D" id="3.90.550.10">
    <property type="entry name" value="Spore Coat Polysaccharide Biosynthesis Protein SpsA, Chain A"/>
    <property type="match status" value="1"/>
</dbReference>
<dbReference type="EC" id="2.4.1.143" evidence="5"/>